<evidence type="ECO:0000313" key="6">
    <source>
        <dbReference type="Proteomes" id="UP000294796"/>
    </source>
</evidence>
<dbReference type="InterPro" id="IPR001424">
    <property type="entry name" value="SOD_Cu_Zn_dom"/>
</dbReference>
<reference evidence="5 6" key="1">
    <citation type="submission" date="2019-03" db="EMBL/GenBank/DDBJ databases">
        <title>Luteimonas zhaokaii sp.nov., isolated from the rectal contents of Plateau pika in Yushu, Qinghai Province, China.</title>
        <authorList>
            <person name="Zhang G."/>
        </authorList>
    </citation>
    <scope>NUCLEOTIDE SEQUENCE [LARGE SCALE GENOMIC DNA]</scope>
    <source>
        <strain evidence="5 6">B9</strain>
    </source>
</reference>
<dbReference type="EC" id="1.15.1.1" evidence="2"/>
<dbReference type="Pfam" id="PF00080">
    <property type="entry name" value="Sod_Cu"/>
    <property type="match status" value="1"/>
</dbReference>
<dbReference type="InterPro" id="IPR024134">
    <property type="entry name" value="SOD_Cu/Zn_/chaperone"/>
</dbReference>
<evidence type="ECO:0000313" key="5">
    <source>
        <dbReference type="EMBL" id="TDK23870.1"/>
    </source>
</evidence>
<dbReference type="CDD" id="cd00305">
    <property type="entry name" value="Cu-Zn_Superoxide_Dismutase"/>
    <property type="match status" value="1"/>
</dbReference>
<feature type="chain" id="PRO_5020230341" description="Superoxide dismutase [Cu-Zn]" evidence="3">
    <location>
        <begin position="23"/>
        <end position="197"/>
    </location>
</feature>
<evidence type="ECO:0000256" key="2">
    <source>
        <dbReference type="RuleBase" id="RU000393"/>
    </source>
</evidence>
<comment type="cofactor">
    <cofactor evidence="2">
        <name>Cu cation</name>
        <dbReference type="ChEBI" id="CHEBI:23378"/>
    </cofactor>
    <text evidence="2">Binds 1 copper ion per subunit.</text>
</comment>
<organism evidence="5 6">
    <name type="scientific">Luteimonas aestuarii</name>
    <dbReference type="NCBI Taxonomy" id="453837"/>
    <lineage>
        <taxon>Bacteria</taxon>
        <taxon>Pseudomonadati</taxon>
        <taxon>Pseudomonadota</taxon>
        <taxon>Gammaproteobacteria</taxon>
        <taxon>Lysobacterales</taxon>
        <taxon>Lysobacteraceae</taxon>
        <taxon>Luteimonas</taxon>
    </lineage>
</organism>
<dbReference type="Gene3D" id="2.60.40.200">
    <property type="entry name" value="Superoxide dismutase, copper/zinc binding domain"/>
    <property type="match status" value="1"/>
</dbReference>
<keyword evidence="6" id="KW-1185">Reference proteome</keyword>
<dbReference type="SUPFAM" id="SSF49329">
    <property type="entry name" value="Cu,Zn superoxide dismutase-like"/>
    <property type="match status" value="1"/>
</dbReference>
<dbReference type="GO" id="GO:0005507">
    <property type="term" value="F:copper ion binding"/>
    <property type="evidence" value="ECO:0007669"/>
    <property type="project" value="InterPro"/>
</dbReference>
<keyword evidence="2" id="KW-0560">Oxidoreductase</keyword>
<comment type="catalytic activity">
    <reaction evidence="2">
        <text>2 superoxide + 2 H(+) = H2O2 + O2</text>
        <dbReference type="Rhea" id="RHEA:20696"/>
        <dbReference type="ChEBI" id="CHEBI:15378"/>
        <dbReference type="ChEBI" id="CHEBI:15379"/>
        <dbReference type="ChEBI" id="CHEBI:16240"/>
        <dbReference type="ChEBI" id="CHEBI:18421"/>
        <dbReference type="EC" id="1.15.1.1"/>
    </reaction>
</comment>
<comment type="similarity">
    <text evidence="1 2">Belongs to the Cu-Zn superoxide dismutase family.</text>
</comment>
<dbReference type="PROSITE" id="PS00087">
    <property type="entry name" value="SOD_CU_ZN_1"/>
    <property type="match status" value="1"/>
</dbReference>
<gene>
    <name evidence="5" type="ORF">E2F46_10105</name>
</gene>
<dbReference type="PRINTS" id="PR00068">
    <property type="entry name" value="CUZNDISMTASE"/>
</dbReference>
<dbReference type="Proteomes" id="UP000294796">
    <property type="component" value="Unassembled WGS sequence"/>
</dbReference>
<name>A0A4R5TT07_9GAMM</name>
<comment type="function">
    <text evidence="2">Destroys radicals which are normally produced within the cells and which are toxic to biological systems.</text>
</comment>
<protein>
    <recommendedName>
        <fullName evidence="2">Superoxide dismutase [Cu-Zn]</fullName>
        <ecNumber evidence="2">1.15.1.1</ecNumber>
    </recommendedName>
</protein>
<dbReference type="EMBL" id="SMTF01000006">
    <property type="protein sequence ID" value="TDK23870.1"/>
    <property type="molecule type" value="Genomic_DNA"/>
</dbReference>
<dbReference type="OrthoDB" id="5431326at2"/>
<feature type="domain" description="Superoxide dismutase copper/zinc binding" evidence="4">
    <location>
        <begin position="63"/>
        <end position="193"/>
    </location>
</feature>
<keyword evidence="2" id="KW-0479">Metal-binding</keyword>
<dbReference type="AlphaFoldDB" id="A0A4R5TT07"/>
<sequence>MRHARSLLVAPLLLACAACSQPATEPATDTTLPPDPVAEPAAAMAAAATANVTLAPTEGNDTAGTLTFTVADGVVQARGQITGLGAGTRHGFHIHEMGDCSAPDAESAGGHFNPGMSDHGRVGHGDHHGGDSDNLVADDAGVATVDARFDGVTIGDGGASDIIGRGVIVHADPDDYMTQPTGNAGARLACGVIAAGQ</sequence>
<dbReference type="PROSITE" id="PS51257">
    <property type="entry name" value="PROKAR_LIPOPROTEIN"/>
    <property type="match status" value="1"/>
</dbReference>
<keyword evidence="2" id="KW-0862">Zinc</keyword>
<dbReference type="InterPro" id="IPR036423">
    <property type="entry name" value="SOD-like_Cu/Zn_dom_sf"/>
</dbReference>
<keyword evidence="2" id="KW-0186">Copper</keyword>
<keyword evidence="3" id="KW-0732">Signal</keyword>
<dbReference type="RefSeq" id="WP_133321967.1">
    <property type="nucleotide sequence ID" value="NZ_SMTF01000006.1"/>
</dbReference>
<evidence type="ECO:0000259" key="4">
    <source>
        <dbReference type="Pfam" id="PF00080"/>
    </source>
</evidence>
<dbReference type="InterPro" id="IPR018152">
    <property type="entry name" value="SOD_Cu/Zn_BS"/>
</dbReference>
<evidence type="ECO:0000256" key="3">
    <source>
        <dbReference type="SAM" id="SignalP"/>
    </source>
</evidence>
<accession>A0A4R5TT07</accession>
<comment type="cofactor">
    <cofactor evidence="2">
        <name>Zn(2+)</name>
        <dbReference type="ChEBI" id="CHEBI:29105"/>
    </cofactor>
    <text evidence="2">Binds 1 zinc ion per subunit.</text>
</comment>
<comment type="caution">
    <text evidence="5">The sequence shown here is derived from an EMBL/GenBank/DDBJ whole genome shotgun (WGS) entry which is preliminary data.</text>
</comment>
<dbReference type="PANTHER" id="PTHR10003">
    <property type="entry name" value="SUPEROXIDE DISMUTASE CU-ZN -RELATED"/>
    <property type="match status" value="1"/>
</dbReference>
<dbReference type="GO" id="GO:0004784">
    <property type="term" value="F:superoxide dismutase activity"/>
    <property type="evidence" value="ECO:0007669"/>
    <property type="project" value="UniProtKB-EC"/>
</dbReference>
<evidence type="ECO:0000256" key="1">
    <source>
        <dbReference type="ARBA" id="ARBA00010457"/>
    </source>
</evidence>
<feature type="signal peptide" evidence="3">
    <location>
        <begin position="1"/>
        <end position="22"/>
    </location>
</feature>
<proteinExistence type="inferred from homology"/>
<dbReference type="PROSITE" id="PS00332">
    <property type="entry name" value="SOD_CU_ZN_2"/>
    <property type="match status" value="1"/>
</dbReference>